<dbReference type="Proteomes" id="UP000183585">
    <property type="component" value="Unassembled WGS sequence"/>
</dbReference>
<dbReference type="NCBIfam" id="TIGR00674">
    <property type="entry name" value="dapA"/>
    <property type="match status" value="1"/>
</dbReference>
<reference evidence="17" key="1">
    <citation type="submission" date="2016-06" db="EMBL/GenBank/DDBJ databases">
        <authorList>
            <person name="Varghese N."/>
            <person name="Submissions Spin"/>
        </authorList>
    </citation>
    <scope>NUCLEOTIDE SEQUENCE [LARGE SCALE GENOMIC DNA]</scope>
    <source>
        <strain evidence="17">DSM 43168</strain>
    </source>
</reference>
<dbReference type="InterPro" id="IPR020625">
    <property type="entry name" value="Schiff_base-form_aldolases_AS"/>
</dbReference>
<comment type="caution">
    <text evidence="12">Was originally thought to be a dihydrodipicolinate synthase (DHDPS), catalyzing the condensation of (S)-aspartate-beta-semialdehyde [(S)-ASA] and pyruvate to dihydrodipicolinate (DHDP). However, it was shown in E.coli that the product of the enzymatic reaction is not dihydrodipicolinate but in fact (4S)-4-hydroxy-2,3,4,5-tetrahydro-(2S)-dipicolinic acid (HTPA), and that the consecutive dehydration reaction leading to DHDP is not spontaneous but catalyzed by DapB.</text>
</comment>
<evidence type="ECO:0000256" key="8">
    <source>
        <dbReference type="ARBA" id="ARBA00023154"/>
    </source>
</evidence>
<dbReference type="EC" id="4.3.3.7" evidence="4 12"/>
<dbReference type="CDD" id="cd00950">
    <property type="entry name" value="DHDPS"/>
    <property type="match status" value="1"/>
</dbReference>
<dbReference type="PROSITE" id="PS00666">
    <property type="entry name" value="DHDPS_2"/>
    <property type="match status" value="1"/>
</dbReference>
<comment type="similarity">
    <text evidence="3 12 13">Belongs to the DapA family.</text>
</comment>
<evidence type="ECO:0000313" key="16">
    <source>
        <dbReference type="EMBL" id="SCF48678.1"/>
    </source>
</evidence>
<dbReference type="PANTHER" id="PTHR12128">
    <property type="entry name" value="DIHYDRODIPICOLINATE SYNTHASE"/>
    <property type="match status" value="1"/>
</dbReference>
<feature type="binding site" evidence="12 15">
    <location>
        <position position="50"/>
    </location>
    <ligand>
        <name>pyruvate</name>
        <dbReference type="ChEBI" id="CHEBI:15361"/>
    </ligand>
</feature>
<dbReference type="GO" id="GO:0009089">
    <property type="term" value="P:lysine biosynthetic process via diaminopimelate"/>
    <property type="evidence" value="ECO:0007669"/>
    <property type="project" value="UniProtKB-UniRule"/>
</dbReference>
<dbReference type="PRINTS" id="PR00146">
    <property type="entry name" value="DHPICSNTHASE"/>
</dbReference>
<comment type="subcellular location">
    <subcellularLocation>
        <location evidence="12">Cytoplasm</location>
    </subcellularLocation>
</comment>
<organism evidence="16 17">
    <name type="scientific">Micromonospora carbonacea</name>
    <dbReference type="NCBI Taxonomy" id="47853"/>
    <lineage>
        <taxon>Bacteria</taxon>
        <taxon>Bacillati</taxon>
        <taxon>Actinomycetota</taxon>
        <taxon>Actinomycetes</taxon>
        <taxon>Micromonosporales</taxon>
        <taxon>Micromonosporaceae</taxon>
        <taxon>Micromonospora</taxon>
    </lineage>
</organism>
<evidence type="ECO:0000256" key="13">
    <source>
        <dbReference type="PIRNR" id="PIRNR001365"/>
    </source>
</evidence>
<dbReference type="SMART" id="SM01130">
    <property type="entry name" value="DHDPS"/>
    <property type="match status" value="1"/>
</dbReference>
<dbReference type="GO" id="GO:0005829">
    <property type="term" value="C:cytosol"/>
    <property type="evidence" value="ECO:0007669"/>
    <property type="project" value="TreeGrafter"/>
</dbReference>
<dbReference type="SUPFAM" id="SSF51569">
    <property type="entry name" value="Aldolase"/>
    <property type="match status" value="1"/>
</dbReference>
<sequence length="299" mass="31349">MSTATFGNVVTAMVSPFDEERQLDLDGARELARWLTRPGWNDGLVVNGTTGESTTTTDGEKRQLVEAVVEAVGGRAKVIAGVGTSDTRHSVELARAAEAAGADGLLVVTPYYSRPSQEGIWWHLRTIADSTGLPIMLYDIPKRAGVALEPSTLAAAAEHERIVALKDARGDLEAASWVIRQTGLAVYSGDDALNLPLLSVGAVGFVSVVGHVAADALRDLLDAYAAGDVARARLLHHRLLPIYRGMFRAPGAASAKAALAALGLGNGQVRPPLAALHQQERDLLVEALAEAGCAPTPVA</sequence>
<evidence type="ECO:0000256" key="3">
    <source>
        <dbReference type="ARBA" id="ARBA00007592"/>
    </source>
</evidence>
<dbReference type="InterPro" id="IPR002220">
    <property type="entry name" value="DapA-like"/>
</dbReference>
<name>A0A1C5ATW1_9ACTN</name>
<protein>
    <recommendedName>
        <fullName evidence="4 12">4-hydroxy-tetrahydrodipicolinate synthase</fullName>
        <shortName evidence="12">HTPA synthase</shortName>
        <ecNumber evidence="4 12">4.3.3.7</ecNumber>
    </recommendedName>
</protein>
<feature type="site" description="Part of a proton relay during catalysis" evidence="12">
    <location>
        <position position="49"/>
    </location>
</feature>
<evidence type="ECO:0000256" key="5">
    <source>
        <dbReference type="ARBA" id="ARBA00022490"/>
    </source>
</evidence>
<dbReference type="UniPathway" id="UPA00034">
    <property type="reaction ID" value="UER00017"/>
</dbReference>
<dbReference type="Gene3D" id="3.20.20.70">
    <property type="entry name" value="Aldolase class I"/>
    <property type="match status" value="1"/>
</dbReference>
<feature type="active site" description="Proton donor/acceptor" evidence="12 14">
    <location>
        <position position="138"/>
    </location>
</feature>
<evidence type="ECO:0000256" key="11">
    <source>
        <dbReference type="ARBA" id="ARBA00047836"/>
    </source>
</evidence>
<dbReference type="HAMAP" id="MF_00418">
    <property type="entry name" value="DapA"/>
    <property type="match status" value="1"/>
</dbReference>
<dbReference type="PIRSF" id="PIRSF001365">
    <property type="entry name" value="DHDPS"/>
    <property type="match status" value="1"/>
</dbReference>
<evidence type="ECO:0000256" key="14">
    <source>
        <dbReference type="PIRSR" id="PIRSR001365-1"/>
    </source>
</evidence>
<evidence type="ECO:0000256" key="9">
    <source>
        <dbReference type="ARBA" id="ARBA00023239"/>
    </source>
</evidence>
<dbReference type="RefSeq" id="WP_218107442.1">
    <property type="nucleotide sequence ID" value="NZ_FMCT01000019.1"/>
</dbReference>
<feature type="binding site" evidence="12 15">
    <location>
        <position position="206"/>
    </location>
    <ligand>
        <name>pyruvate</name>
        <dbReference type="ChEBI" id="CHEBI:15361"/>
    </ligand>
</feature>
<evidence type="ECO:0000256" key="2">
    <source>
        <dbReference type="ARBA" id="ARBA00005120"/>
    </source>
</evidence>
<gene>
    <name evidence="12" type="primary">dapA</name>
    <name evidence="16" type="ORF">GA0070563_11984</name>
</gene>
<dbReference type="EMBL" id="FMCT01000019">
    <property type="protein sequence ID" value="SCF48678.1"/>
    <property type="molecule type" value="Genomic_DNA"/>
</dbReference>
<evidence type="ECO:0000256" key="7">
    <source>
        <dbReference type="ARBA" id="ARBA00022915"/>
    </source>
</evidence>
<feature type="site" description="Part of a proton relay during catalysis" evidence="12">
    <location>
        <position position="112"/>
    </location>
</feature>
<keyword evidence="17" id="KW-1185">Reference proteome</keyword>
<comment type="pathway">
    <text evidence="2 12">Amino-acid biosynthesis; L-lysine biosynthesis via DAP pathway; (S)-tetrahydrodipicolinate from L-aspartate: step 3/4.</text>
</comment>
<proteinExistence type="inferred from homology"/>
<dbReference type="GO" id="GO:0008840">
    <property type="term" value="F:4-hydroxy-tetrahydrodipicolinate synthase activity"/>
    <property type="evidence" value="ECO:0007669"/>
    <property type="project" value="UniProtKB-UniRule"/>
</dbReference>
<evidence type="ECO:0000313" key="17">
    <source>
        <dbReference type="Proteomes" id="UP000183585"/>
    </source>
</evidence>
<keyword evidence="7 12" id="KW-0220">Diaminopimelate biosynthesis</keyword>
<evidence type="ECO:0000256" key="15">
    <source>
        <dbReference type="PIRSR" id="PIRSR001365-2"/>
    </source>
</evidence>
<comment type="catalytic activity">
    <reaction evidence="11 12">
        <text>L-aspartate 4-semialdehyde + pyruvate = (2S,4S)-4-hydroxy-2,3,4,5-tetrahydrodipicolinate + H2O + H(+)</text>
        <dbReference type="Rhea" id="RHEA:34171"/>
        <dbReference type="ChEBI" id="CHEBI:15361"/>
        <dbReference type="ChEBI" id="CHEBI:15377"/>
        <dbReference type="ChEBI" id="CHEBI:15378"/>
        <dbReference type="ChEBI" id="CHEBI:67139"/>
        <dbReference type="ChEBI" id="CHEBI:537519"/>
        <dbReference type="EC" id="4.3.3.7"/>
    </reaction>
</comment>
<keyword evidence="5 12" id="KW-0963">Cytoplasm</keyword>
<evidence type="ECO:0000256" key="6">
    <source>
        <dbReference type="ARBA" id="ARBA00022605"/>
    </source>
</evidence>
<keyword evidence="8 12" id="KW-0457">Lysine biosynthesis</keyword>
<evidence type="ECO:0000256" key="1">
    <source>
        <dbReference type="ARBA" id="ARBA00003294"/>
    </source>
</evidence>
<dbReference type="GO" id="GO:0019877">
    <property type="term" value="P:diaminopimelate biosynthetic process"/>
    <property type="evidence" value="ECO:0007669"/>
    <property type="project" value="UniProtKB-UniRule"/>
</dbReference>
<accession>A0A1C5ATW1</accession>
<keyword evidence="10 12" id="KW-0704">Schiff base</keyword>
<dbReference type="InterPro" id="IPR013785">
    <property type="entry name" value="Aldolase_TIM"/>
</dbReference>
<dbReference type="PROSITE" id="PS00665">
    <property type="entry name" value="DHDPS_1"/>
    <property type="match status" value="1"/>
</dbReference>
<feature type="active site" description="Schiff-base intermediate with substrate" evidence="12 14">
    <location>
        <position position="166"/>
    </location>
</feature>
<keyword evidence="9 12" id="KW-0456">Lyase</keyword>
<dbReference type="InterPro" id="IPR020624">
    <property type="entry name" value="Schiff_base-form_aldolases_CS"/>
</dbReference>
<comment type="function">
    <text evidence="1 12">Catalyzes the condensation of (S)-aspartate-beta-semialdehyde [(S)-ASA] and pyruvate to 4-hydroxy-tetrahydrodipicolinate (HTPA).</text>
</comment>
<evidence type="ECO:0000256" key="4">
    <source>
        <dbReference type="ARBA" id="ARBA00012086"/>
    </source>
</evidence>
<dbReference type="AlphaFoldDB" id="A0A1C5ATW1"/>
<evidence type="ECO:0000256" key="12">
    <source>
        <dbReference type="HAMAP-Rule" id="MF_00418"/>
    </source>
</evidence>
<keyword evidence="6 12" id="KW-0028">Amino-acid biosynthesis</keyword>
<comment type="subunit">
    <text evidence="12">Homotetramer; dimer of dimers.</text>
</comment>
<dbReference type="InterPro" id="IPR005263">
    <property type="entry name" value="DapA"/>
</dbReference>
<dbReference type="PANTHER" id="PTHR12128:SF66">
    <property type="entry name" value="4-HYDROXY-2-OXOGLUTARATE ALDOLASE, MITOCHONDRIAL"/>
    <property type="match status" value="1"/>
</dbReference>
<dbReference type="Pfam" id="PF00701">
    <property type="entry name" value="DHDPS"/>
    <property type="match status" value="1"/>
</dbReference>
<evidence type="ECO:0000256" key="10">
    <source>
        <dbReference type="ARBA" id="ARBA00023270"/>
    </source>
</evidence>